<evidence type="ECO:0000256" key="2">
    <source>
        <dbReference type="ARBA" id="ARBA00012528"/>
    </source>
</evidence>
<dbReference type="InterPro" id="IPR029787">
    <property type="entry name" value="Nucleotide_cyclase"/>
</dbReference>
<dbReference type="EC" id="2.7.7.65" evidence="2"/>
<dbReference type="PANTHER" id="PTHR45138">
    <property type="entry name" value="REGULATORY COMPONENTS OF SENSORY TRANSDUCTION SYSTEM"/>
    <property type="match status" value="1"/>
</dbReference>
<dbReference type="InterPro" id="IPR043128">
    <property type="entry name" value="Rev_trsase/Diguanyl_cyclase"/>
</dbReference>
<dbReference type="InterPro" id="IPR000160">
    <property type="entry name" value="GGDEF_dom"/>
</dbReference>
<dbReference type="SUPFAM" id="SSF55073">
    <property type="entry name" value="Nucleotide cyclase"/>
    <property type="match status" value="1"/>
</dbReference>
<dbReference type="Pfam" id="PF00990">
    <property type="entry name" value="GGDEF"/>
    <property type="match status" value="1"/>
</dbReference>
<evidence type="ECO:0000313" key="6">
    <source>
        <dbReference type="EMBL" id="KPM83425.1"/>
    </source>
</evidence>
<evidence type="ECO:0000256" key="3">
    <source>
        <dbReference type="ARBA" id="ARBA00034247"/>
    </source>
</evidence>
<proteinExistence type="predicted"/>
<dbReference type="SMART" id="SM00267">
    <property type="entry name" value="GGDEF"/>
    <property type="match status" value="1"/>
</dbReference>
<gene>
    <name evidence="6" type="ORF">AOG27_11695</name>
</gene>
<dbReference type="GO" id="GO:0043709">
    <property type="term" value="P:cell adhesion involved in single-species biofilm formation"/>
    <property type="evidence" value="ECO:0007669"/>
    <property type="project" value="TreeGrafter"/>
</dbReference>
<dbReference type="PROSITE" id="PS50887">
    <property type="entry name" value="GGDEF"/>
    <property type="match status" value="1"/>
</dbReference>
<evidence type="ECO:0000256" key="4">
    <source>
        <dbReference type="SAM" id="Phobius"/>
    </source>
</evidence>
<protein>
    <recommendedName>
        <fullName evidence="2">diguanylate cyclase</fullName>
        <ecNumber evidence="2">2.7.7.65</ecNumber>
    </recommendedName>
</protein>
<dbReference type="PANTHER" id="PTHR45138:SF9">
    <property type="entry name" value="DIGUANYLATE CYCLASE DGCM-RELATED"/>
    <property type="match status" value="1"/>
</dbReference>
<name>A0A0P7DVH5_9GAMM</name>
<keyword evidence="4" id="KW-1133">Transmembrane helix</keyword>
<dbReference type="PATRIC" id="fig|570156.3.peg.3426"/>
<dbReference type="NCBIfam" id="TIGR00254">
    <property type="entry name" value="GGDEF"/>
    <property type="match status" value="1"/>
</dbReference>
<keyword evidence="4" id="KW-0472">Membrane</keyword>
<dbReference type="STRING" id="570156.AOG27_11695"/>
<keyword evidence="4" id="KW-0812">Transmembrane</keyword>
<comment type="catalytic activity">
    <reaction evidence="3">
        <text>2 GTP = 3',3'-c-di-GMP + 2 diphosphate</text>
        <dbReference type="Rhea" id="RHEA:24898"/>
        <dbReference type="ChEBI" id="CHEBI:33019"/>
        <dbReference type="ChEBI" id="CHEBI:37565"/>
        <dbReference type="ChEBI" id="CHEBI:58805"/>
        <dbReference type="EC" id="2.7.7.65"/>
    </reaction>
</comment>
<dbReference type="InterPro" id="IPR050469">
    <property type="entry name" value="Diguanylate_Cyclase"/>
</dbReference>
<dbReference type="Proteomes" id="UP000050378">
    <property type="component" value="Unassembled WGS sequence"/>
</dbReference>
<dbReference type="Gene3D" id="3.30.70.270">
    <property type="match status" value="1"/>
</dbReference>
<organism evidence="6 7">
    <name type="scientific">Pseudoalteromonas lipolytica</name>
    <dbReference type="NCBI Taxonomy" id="570156"/>
    <lineage>
        <taxon>Bacteria</taxon>
        <taxon>Pseudomonadati</taxon>
        <taxon>Pseudomonadota</taxon>
        <taxon>Gammaproteobacteria</taxon>
        <taxon>Alteromonadales</taxon>
        <taxon>Pseudoalteromonadaceae</taxon>
        <taxon>Pseudoalteromonas</taxon>
    </lineage>
</organism>
<comment type="caution">
    <text evidence="6">The sequence shown here is derived from an EMBL/GenBank/DDBJ whole genome shotgun (WGS) entry which is preliminary data.</text>
</comment>
<dbReference type="CDD" id="cd01949">
    <property type="entry name" value="GGDEF"/>
    <property type="match status" value="1"/>
</dbReference>
<dbReference type="EMBL" id="LJTC01000007">
    <property type="protein sequence ID" value="KPM83425.1"/>
    <property type="molecule type" value="Genomic_DNA"/>
</dbReference>
<dbReference type="FunFam" id="3.30.70.270:FF:000001">
    <property type="entry name" value="Diguanylate cyclase domain protein"/>
    <property type="match status" value="1"/>
</dbReference>
<feature type="transmembrane region" description="Helical" evidence="4">
    <location>
        <begin position="266"/>
        <end position="290"/>
    </location>
</feature>
<dbReference type="GO" id="GO:0052621">
    <property type="term" value="F:diguanylate cyclase activity"/>
    <property type="evidence" value="ECO:0007669"/>
    <property type="project" value="UniProtKB-EC"/>
</dbReference>
<feature type="domain" description="GGDEF" evidence="5">
    <location>
        <begin position="327"/>
        <end position="458"/>
    </location>
</feature>
<evidence type="ECO:0000256" key="1">
    <source>
        <dbReference type="ARBA" id="ARBA00001946"/>
    </source>
</evidence>
<comment type="cofactor">
    <cofactor evidence="1">
        <name>Mg(2+)</name>
        <dbReference type="ChEBI" id="CHEBI:18420"/>
    </cofactor>
</comment>
<evidence type="ECO:0000313" key="7">
    <source>
        <dbReference type="Proteomes" id="UP000050378"/>
    </source>
</evidence>
<accession>A0A0P7DVH5</accession>
<dbReference type="GO" id="GO:1902201">
    <property type="term" value="P:negative regulation of bacterial-type flagellum-dependent cell motility"/>
    <property type="evidence" value="ECO:0007669"/>
    <property type="project" value="TreeGrafter"/>
</dbReference>
<dbReference type="GO" id="GO:0005886">
    <property type="term" value="C:plasma membrane"/>
    <property type="evidence" value="ECO:0007669"/>
    <property type="project" value="TreeGrafter"/>
</dbReference>
<dbReference type="AlphaFoldDB" id="A0A0P7DVH5"/>
<evidence type="ECO:0000259" key="5">
    <source>
        <dbReference type="PROSITE" id="PS50887"/>
    </source>
</evidence>
<sequence>MLICIIFVIGYASYLTISNIVAEQSRLQQQSIAPVFSLVVEELYKPVHTAQALASTGSLSNLLTDSELDQAAILNHLEQLQENLNMLVFVASEQQQMQFNSDGTTIDLQKENIEWYPKVKAMQGDTVAILGNRENVHLYVDIKVYSEQGNFLGFIGVGKSLQSFWEAFQQYKATHGYDLLFVNNVDEVVLSSHRDFQAQFTDIVNLNELSWFKNAAQELANMENLSSIIIQIEQDDHVVTQFNLPQLDWRVFLISPMAKRQAEINYAFFSHSAQLAAILFFLLLFIYAAFAYQRKSIEARINIDPLTKLANRDKINHWFEEHTEKENSLALIMVDIDHFKNINDLYGHNTGDKVIKEVAKILRSNLGEQDVASRWGGEEFIIFMPNTSLSVASQLAEKIRKDIELNLFTVNSQSLKVTASFGVTQAQRAEKLESIVADADRALYEAKQQGRNRVCKAF</sequence>
<reference evidence="6 7" key="1">
    <citation type="submission" date="2015-09" db="EMBL/GenBank/DDBJ databases">
        <title>Draft Genome Sequence of Pseudoalteromonas lipolytica UCD-48B.</title>
        <authorList>
            <person name="Krusor M."/>
            <person name="Coil D.A."/>
            <person name="Lang J.M."/>
            <person name="Eisen J.A."/>
            <person name="Alexiev A."/>
        </authorList>
    </citation>
    <scope>NUCLEOTIDE SEQUENCE [LARGE SCALE GENOMIC DNA]</scope>
    <source>
        <strain evidence="6 7">UCD-48B</strain>
    </source>
</reference>